<feature type="region of interest" description="Disordered" evidence="1">
    <location>
        <begin position="1255"/>
        <end position="1326"/>
    </location>
</feature>
<evidence type="ECO:0000313" key="2">
    <source>
        <dbReference type="EMBL" id="CEM53733.1"/>
    </source>
</evidence>
<feature type="compositionally biased region" description="Polar residues" evidence="1">
    <location>
        <begin position="1300"/>
        <end position="1311"/>
    </location>
</feature>
<feature type="region of interest" description="Disordered" evidence="1">
    <location>
        <begin position="765"/>
        <end position="830"/>
    </location>
</feature>
<feature type="compositionally biased region" description="Polar residues" evidence="1">
    <location>
        <begin position="642"/>
        <end position="654"/>
    </location>
</feature>
<feature type="compositionally biased region" description="Basic and acidic residues" evidence="1">
    <location>
        <begin position="801"/>
        <end position="815"/>
    </location>
</feature>
<feature type="region of interest" description="Disordered" evidence="1">
    <location>
        <begin position="1333"/>
        <end position="1352"/>
    </location>
</feature>
<feature type="compositionally biased region" description="Polar residues" evidence="1">
    <location>
        <begin position="788"/>
        <end position="798"/>
    </location>
</feature>
<protein>
    <submittedName>
        <fullName evidence="2">Uncharacterized protein</fullName>
    </submittedName>
</protein>
<reference evidence="2" key="1">
    <citation type="submission" date="2014-11" db="EMBL/GenBank/DDBJ databases">
        <authorList>
            <person name="Otto D Thomas"/>
            <person name="Naeem Raeece"/>
        </authorList>
    </citation>
    <scope>NUCLEOTIDE SEQUENCE</scope>
</reference>
<feature type="region of interest" description="Disordered" evidence="1">
    <location>
        <begin position="706"/>
        <end position="735"/>
    </location>
</feature>
<dbReference type="VEuPathDB" id="CryptoDB:Cvel_2037"/>
<evidence type="ECO:0000256" key="1">
    <source>
        <dbReference type="SAM" id="MobiDB-lite"/>
    </source>
</evidence>
<name>A0A0G4I9M9_9ALVE</name>
<gene>
    <name evidence="2" type="ORF">Cvel_2037</name>
</gene>
<feature type="region of interest" description="Disordered" evidence="1">
    <location>
        <begin position="634"/>
        <end position="686"/>
    </location>
</feature>
<feature type="compositionally biased region" description="Basic and acidic residues" evidence="1">
    <location>
        <begin position="1267"/>
        <end position="1276"/>
    </location>
</feature>
<sequence>MQVPQHSVVWTSETLSDLDVDRLERNRALNLYVNVECPRSKDVLSEAFKDFSLPTDVRFSLDISKGVVLPAEDGRSSRKNLGVSSLTISAVTHRPSLDRLKLRLREELHFLQPFSDSEGDEEGDLVSRLPVTVRTVLLRDERSKALLAKAFKDDQSGRDTAPKLSIQTGKTFLWPADGGMNESTTSGESLMRGQHQFFWLHDRASEIPILCALTGDLHIPAGTDAPPLQLALTLHVDAFALRDLQAATAFACDPRNFDAQLAAGRQSSMKRFEVVRWMGSRDPQGGNMGDVLLVRDRTVPRPIEVAVVAREGGAEAAGLCVDGADPEFRHPAALTFRDGASGLEQAPSEDPSLFVMKRIQVQGMEQAKNVLLHYGTRQTSVQSRLNLHVFPSLSFVETELEKERQVKDPDALLPEEGLRVCIVALLKEIIVDRGCPYSDGRLVEAVASDPCAYLVPPLRLCLHCLHPPTFPGGKDTPPPAPPHNTPGSMASLAFTAAGRGQQPGTGGRPRRRGLAVLLPEAHQIVCGDCADRCDVMVSPVVSRIDDVFPSLEQKLASSKLITNNNANGQAGPSMFSAFGGVASLNSTAQKAKFSTVSMLLSRSPASPAKALMPISAEMRKRAGIPPPPNFKAAFLPPPPVTNRPTASVSKSESLTSEERKKNRMSSLAATQEAAPPSVDDISVSEHEDGKEEFWFSAVGGEAAAVGGGAVEPKKDGQGEEANAGQPPGLFGEFETAIPGMGLDFGGGYRDEAAVPDHILFAEEGGSRYSDKSAQKVPSAAEGNKGSKQEASNFAQSLVTDYKSKNRDYRRADGESNPKSSSSSSSGSGTLKTYSSYGRIAVPVVRPMTPGTREAAGVLPPLRYDEALAVARRLKFRDMFISASFFRGREGYFANSDALYRVALRLRQKKDRVTSLFGICEFFRSLGDFARLVETAKSLIRQAAVLRKREEIPQLPGAPRQVPEEQGTRRRGSVISALFDVNTLITGNSAVTTYITQRSPLDRVDLEQARSQWSPRAGDRDRGLPAAPTPHSIHTAPAEVQQRPVSRYTRVTTPGGVPALPSPELPLPFPPSEGGSPYTRSDTVRNLTSAPAGLLYILDSTSDLGAMVDGIAKKFSRNMSPLGSPRSVDGLGDPVMTMKAATVVKECLSAVETRERERQRSDNAMMEVSPEDLWRAARRCHTRNYYKMAIGVDVEHCFALERLSRVQDLVPPPTPPEASNSSSSEASDLLSDNAVDEKDKTGKSSGIGGAFGLGWDLAVDADPPEEGAESHSDERPTVKSPAARSVNSPLTAPVGTPGPVSPSTVATGTPATRNFKDSERVQTRQADFGIVQEGEKGFVHSSGGAGVFASSQL</sequence>
<organism evidence="2">
    <name type="scientific">Chromera velia CCMP2878</name>
    <dbReference type="NCBI Taxonomy" id="1169474"/>
    <lineage>
        <taxon>Eukaryota</taxon>
        <taxon>Sar</taxon>
        <taxon>Alveolata</taxon>
        <taxon>Colpodellida</taxon>
        <taxon>Chromeraceae</taxon>
        <taxon>Chromera</taxon>
    </lineage>
</organism>
<proteinExistence type="predicted"/>
<feature type="region of interest" description="Disordered" evidence="1">
    <location>
        <begin position="1207"/>
        <end position="1229"/>
    </location>
</feature>
<feature type="compositionally biased region" description="Low complexity" evidence="1">
    <location>
        <begin position="1216"/>
        <end position="1229"/>
    </location>
</feature>
<feature type="compositionally biased region" description="Low complexity" evidence="1">
    <location>
        <begin position="818"/>
        <end position="830"/>
    </location>
</feature>
<dbReference type="EMBL" id="CDMZ01005721">
    <property type="protein sequence ID" value="CEM53733.1"/>
    <property type="molecule type" value="Genomic_DNA"/>
</dbReference>
<accession>A0A0G4I9M9</accession>
<feature type="region of interest" description="Disordered" evidence="1">
    <location>
        <begin position="1007"/>
        <end position="1031"/>
    </location>
</feature>